<dbReference type="PANTHER" id="PTHR47053">
    <property type="entry name" value="MUREIN DD-ENDOPEPTIDASE MEPH-RELATED"/>
    <property type="match status" value="1"/>
</dbReference>
<feature type="signal peptide" evidence="6">
    <location>
        <begin position="1"/>
        <end position="25"/>
    </location>
</feature>
<evidence type="ECO:0000256" key="6">
    <source>
        <dbReference type="SAM" id="SignalP"/>
    </source>
</evidence>
<dbReference type="Proteomes" id="UP000198647">
    <property type="component" value="Unassembled WGS sequence"/>
</dbReference>
<feature type="domain" description="SLH" evidence="7">
    <location>
        <begin position="271"/>
        <end position="325"/>
    </location>
</feature>
<dbReference type="Pfam" id="PF00877">
    <property type="entry name" value="NLPC_P60"/>
    <property type="match status" value="1"/>
</dbReference>
<dbReference type="InterPro" id="IPR051202">
    <property type="entry name" value="Peptidase_C40"/>
</dbReference>
<organism evidence="9 10">
    <name type="scientific">Salimicrobium album</name>
    <dbReference type="NCBI Taxonomy" id="50717"/>
    <lineage>
        <taxon>Bacteria</taxon>
        <taxon>Bacillati</taxon>
        <taxon>Bacillota</taxon>
        <taxon>Bacilli</taxon>
        <taxon>Bacillales</taxon>
        <taxon>Bacillaceae</taxon>
        <taxon>Salimicrobium</taxon>
    </lineage>
</organism>
<evidence type="ECO:0000259" key="7">
    <source>
        <dbReference type="PROSITE" id="PS51272"/>
    </source>
</evidence>
<feature type="chain" id="PRO_5045077550" evidence="6">
    <location>
        <begin position="26"/>
        <end position="325"/>
    </location>
</feature>
<comment type="caution">
    <text evidence="9">The sequence shown here is derived from an EMBL/GenBank/DDBJ whole genome shotgun (WGS) entry which is preliminary data.</text>
</comment>
<dbReference type="SUPFAM" id="SSF54001">
    <property type="entry name" value="Cysteine proteinases"/>
    <property type="match status" value="1"/>
</dbReference>
<feature type="domain" description="SLH" evidence="7">
    <location>
        <begin position="156"/>
        <end position="218"/>
    </location>
</feature>
<comment type="similarity">
    <text evidence="1">Belongs to the peptidase C40 family.</text>
</comment>
<evidence type="ECO:0000256" key="3">
    <source>
        <dbReference type="ARBA" id="ARBA00022729"/>
    </source>
</evidence>
<evidence type="ECO:0000259" key="8">
    <source>
        <dbReference type="PROSITE" id="PS51935"/>
    </source>
</evidence>
<dbReference type="PROSITE" id="PS51935">
    <property type="entry name" value="NLPC_P60"/>
    <property type="match status" value="1"/>
</dbReference>
<evidence type="ECO:0000256" key="4">
    <source>
        <dbReference type="ARBA" id="ARBA00022801"/>
    </source>
</evidence>
<dbReference type="InterPro" id="IPR038765">
    <property type="entry name" value="Papain-like_cys_pep_sf"/>
</dbReference>
<dbReference type="GO" id="GO:0016787">
    <property type="term" value="F:hydrolase activity"/>
    <property type="evidence" value="ECO:0007669"/>
    <property type="project" value="UniProtKB-KW"/>
</dbReference>
<keyword evidence="3 6" id="KW-0732">Signal</keyword>
<feature type="domain" description="SLH" evidence="7">
    <location>
        <begin position="222"/>
        <end position="270"/>
    </location>
</feature>
<dbReference type="RefSeq" id="WP_093106456.1">
    <property type="nucleotide sequence ID" value="NZ_FNOS01000003.1"/>
</dbReference>
<feature type="domain" description="NlpC/P60" evidence="8">
    <location>
        <begin position="26"/>
        <end position="145"/>
    </location>
</feature>
<evidence type="ECO:0000256" key="2">
    <source>
        <dbReference type="ARBA" id="ARBA00022670"/>
    </source>
</evidence>
<protein>
    <submittedName>
        <fullName evidence="9">Cell wall-associated hydrolase, NlpC family</fullName>
    </submittedName>
</protein>
<gene>
    <name evidence="9" type="ORF">SAMN04488081_1284</name>
</gene>
<evidence type="ECO:0000256" key="1">
    <source>
        <dbReference type="ARBA" id="ARBA00007074"/>
    </source>
</evidence>
<dbReference type="InterPro" id="IPR000064">
    <property type="entry name" value="NLP_P60_dom"/>
</dbReference>
<dbReference type="PANTHER" id="PTHR47053:SF1">
    <property type="entry name" value="MUREIN DD-ENDOPEPTIDASE MEPH-RELATED"/>
    <property type="match status" value="1"/>
</dbReference>
<keyword evidence="5" id="KW-0788">Thiol protease</keyword>
<dbReference type="Pfam" id="PF00395">
    <property type="entry name" value="SLH"/>
    <property type="match status" value="3"/>
</dbReference>
<dbReference type="EMBL" id="FNOS01000003">
    <property type="protein sequence ID" value="SDX79528.1"/>
    <property type="molecule type" value="Genomic_DNA"/>
</dbReference>
<evidence type="ECO:0000313" key="9">
    <source>
        <dbReference type="EMBL" id="SDX79528.1"/>
    </source>
</evidence>
<sequence>MIKRLAAFLFTFAAVFLLFAPGSSAQSKAESIIDTAYRYSGSPYVYGGTTPSGFDCSGFTRYVYAKNGVKLNRTSRQQARQGKYVSRSNLKPGDLVFFGKPVYHVGIYIGNDRMISAENPDDDIDVTSLNYNYWKRNYSGARRVFEEDQSHTSSNTITDFRDVPDHYWAAKKISYISDKGIIEGYNGYFRPKANVTRGEAAKMISEALNLGTSSRDRFSDLSGWSSEYVNAVAARGYIKGYKDGTYRPEEHMTREEIAAVLTRAFDLSGSGRVGFKDVSSNNWSYESIQALASNSITNGYEDNTFRPKKTTSRSEFATFVYNAIN</sequence>
<name>A0A1H3EMY4_9BACI</name>
<dbReference type="PROSITE" id="PS51272">
    <property type="entry name" value="SLH"/>
    <property type="match status" value="3"/>
</dbReference>
<keyword evidence="4 9" id="KW-0378">Hydrolase</keyword>
<proteinExistence type="inferred from homology"/>
<reference evidence="9 10" key="1">
    <citation type="submission" date="2016-10" db="EMBL/GenBank/DDBJ databases">
        <authorList>
            <person name="Varghese N."/>
            <person name="Submissions S."/>
        </authorList>
    </citation>
    <scope>NUCLEOTIDE SEQUENCE [LARGE SCALE GENOMIC DNA]</scope>
    <source>
        <strain evidence="9 10">DSM 20748</strain>
    </source>
</reference>
<keyword evidence="10" id="KW-1185">Reference proteome</keyword>
<evidence type="ECO:0000313" key="10">
    <source>
        <dbReference type="Proteomes" id="UP000198647"/>
    </source>
</evidence>
<dbReference type="Gene3D" id="3.90.1720.10">
    <property type="entry name" value="endopeptidase domain like (from Nostoc punctiforme)"/>
    <property type="match status" value="1"/>
</dbReference>
<keyword evidence="2" id="KW-0645">Protease</keyword>
<accession>A0A1H3EMY4</accession>
<dbReference type="InterPro" id="IPR001119">
    <property type="entry name" value="SLH_dom"/>
</dbReference>
<evidence type="ECO:0000256" key="5">
    <source>
        <dbReference type="ARBA" id="ARBA00022807"/>
    </source>
</evidence>